<gene>
    <name evidence="2" type="ORF">BFO01nite_33220</name>
</gene>
<dbReference type="GeneID" id="87589103"/>
<proteinExistence type="predicted"/>
<organism evidence="2 3">
    <name type="scientific">Brevibacillus formosus</name>
    <dbReference type="NCBI Taxonomy" id="54913"/>
    <lineage>
        <taxon>Bacteria</taxon>
        <taxon>Bacillati</taxon>
        <taxon>Bacillota</taxon>
        <taxon>Bacilli</taxon>
        <taxon>Bacillales</taxon>
        <taxon>Paenibacillaceae</taxon>
        <taxon>Brevibacillus</taxon>
    </lineage>
</organism>
<protein>
    <recommendedName>
        <fullName evidence="4">Glutaredoxin domain-containing protein</fullName>
    </recommendedName>
</protein>
<evidence type="ECO:0000256" key="1">
    <source>
        <dbReference type="SAM" id="MobiDB-lite"/>
    </source>
</evidence>
<accession>A0ABQ0T7T0</accession>
<comment type="caution">
    <text evidence="2">The sequence shown here is derived from an EMBL/GenBank/DDBJ whole genome shotgun (WGS) entry which is preliminary data.</text>
</comment>
<dbReference type="Proteomes" id="UP000319498">
    <property type="component" value="Unassembled WGS sequence"/>
</dbReference>
<evidence type="ECO:0008006" key="4">
    <source>
        <dbReference type="Google" id="ProtNLM"/>
    </source>
</evidence>
<evidence type="ECO:0000313" key="3">
    <source>
        <dbReference type="Proteomes" id="UP000319498"/>
    </source>
</evidence>
<name>A0ABQ0T7T0_9BACL</name>
<keyword evidence="3" id="KW-1185">Reference proteome</keyword>
<sequence length="106" mass="12105">MNGDNKEKTYADYSLKPTKPKYEATEAPDRSGNVRLRDNDTEYKILNDLASRLDKLPDPSKARGKIKLFTELDTCGSCSRIIEKFQKDYPNIDIEVIHNGDKIVEP</sequence>
<dbReference type="InterPro" id="IPR032721">
    <property type="entry name" value="Toxin-deaminase"/>
</dbReference>
<evidence type="ECO:0000313" key="2">
    <source>
        <dbReference type="EMBL" id="GED59190.1"/>
    </source>
</evidence>
<dbReference type="EMBL" id="BJOL01000019">
    <property type="protein sequence ID" value="GED59190.1"/>
    <property type="molecule type" value="Genomic_DNA"/>
</dbReference>
<feature type="region of interest" description="Disordered" evidence="1">
    <location>
        <begin position="1"/>
        <end position="35"/>
    </location>
</feature>
<dbReference type="Pfam" id="PF14424">
    <property type="entry name" value="Toxin-deaminase"/>
    <property type="match status" value="1"/>
</dbReference>
<dbReference type="RefSeq" id="WP_106786194.1">
    <property type="nucleotide sequence ID" value="NZ_BJOL01000019.1"/>
</dbReference>
<feature type="compositionally biased region" description="Basic and acidic residues" evidence="1">
    <location>
        <begin position="20"/>
        <end position="29"/>
    </location>
</feature>
<feature type="compositionally biased region" description="Basic and acidic residues" evidence="1">
    <location>
        <begin position="1"/>
        <end position="10"/>
    </location>
</feature>
<reference evidence="2 3" key="1">
    <citation type="submission" date="2019-06" db="EMBL/GenBank/DDBJ databases">
        <title>Whole genome shotgun sequence of Brevibacillus formosus NBRC 15716.</title>
        <authorList>
            <person name="Hosoyama A."/>
            <person name="Uohara A."/>
            <person name="Ohji S."/>
            <person name="Ichikawa N."/>
        </authorList>
    </citation>
    <scope>NUCLEOTIDE SEQUENCE [LARGE SCALE GENOMIC DNA]</scope>
    <source>
        <strain evidence="2 3">NBRC 15716</strain>
    </source>
</reference>